<dbReference type="Proteomes" id="UP000306409">
    <property type="component" value="Chromosome"/>
</dbReference>
<dbReference type="EMBL" id="CP061336">
    <property type="protein sequence ID" value="QNU66156.1"/>
    <property type="molecule type" value="Genomic_DNA"/>
</dbReference>
<evidence type="ECO:0008006" key="3">
    <source>
        <dbReference type="Google" id="ProtNLM"/>
    </source>
</evidence>
<dbReference type="RefSeq" id="WP_137696901.1">
    <property type="nucleotide sequence ID" value="NZ_CP061336.1"/>
</dbReference>
<dbReference type="OrthoDB" id="1736715at2"/>
<gene>
    <name evidence="1" type="ORF">EHE19_014910</name>
</gene>
<evidence type="ECO:0000313" key="1">
    <source>
        <dbReference type="EMBL" id="QNU66156.1"/>
    </source>
</evidence>
<proteinExistence type="predicted"/>
<dbReference type="KEGG" id="rher:EHE19_014910"/>
<protein>
    <recommendedName>
        <fullName evidence="3">Butirosin biosynthesis protein H N-terminal domain-containing protein</fullName>
    </recommendedName>
</protein>
<accession>A0A4U7JJC2</accession>
<name>A0A4U7JJC2_9FIRM</name>
<organism evidence="1 2">
    <name type="scientific">Ruminiclostridium herbifermentans</name>
    <dbReference type="NCBI Taxonomy" id="2488810"/>
    <lineage>
        <taxon>Bacteria</taxon>
        <taxon>Bacillati</taxon>
        <taxon>Bacillota</taxon>
        <taxon>Clostridia</taxon>
        <taxon>Eubacteriales</taxon>
        <taxon>Oscillospiraceae</taxon>
        <taxon>Ruminiclostridium</taxon>
    </lineage>
</organism>
<sequence length="519" mass="60402">MRKSLDIDMYKNGFGAQHISCVYGPIAASAGHFNYNNYFYFCYLHAILNNTEERRDLGLKGNANRILSYMGLELQSIDCSGYTPEETVNRISEEILGGWPVILVVKYNSLFYNKYYKDSTFTLNHAIIVNEYGENNRTFGIKEASLLRDTVNAYENSDVFFPLQVTFDMLKDIYDESNKQFIKGNQIFANNIYSMRKIDEINIDTNDVINISLSLFQDYKNDLINIINSYNERIKEFAIYIENTRRRFCGCIRPIFHLLYEHCKQRNLDTDLTKNAEKSIEEIRKNVLNILYKASITGTKITKEKQDTLCSMVLDSDEKLINLIKSLYVNEIKKNQINYYVDLTKYYNNQAFEETLNDNSTADITGQGTHYIMQDVVINEEWKKGGYSFIYRYSAGKMDNISCESQIIWIPNINARYISILGCAEFGNYREEIEIEFSDGTKQSITADFTDFYQSAIYEEEIYWIGAAAERKNGKTNYQNFNARLFAKRYPIKSGRVAKLTLPRRRNVHIFALTLTDEV</sequence>
<evidence type="ECO:0000313" key="2">
    <source>
        <dbReference type="Proteomes" id="UP000306409"/>
    </source>
</evidence>
<reference evidence="1 2" key="1">
    <citation type="submission" date="2020-09" db="EMBL/GenBank/DDBJ databases">
        <title>Characterization and genome sequencing of Ruminiclostridium sp. nov. MA18.</title>
        <authorList>
            <person name="Rettenmaier R."/>
            <person name="Kowollik M.-L."/>
            <person name="Liebl W."/>
            <person name="Zverlov V."/>
        </authorList>
    </citation>
    <scope>NUCLEOTIDE SEQUENCE [LARGE SCALE GENOMIC DNA]</scope>
    <source>
        <strain evidence="1 2">MA18</strain>
    </source>
</reference>
<keyword evidence="2" id="KW-1185">Reference proteome</keyword>
<dbReference type="AlphaFoldDB" id="A0A4U7JJC2"/>